<evidence type="ECO:0000313" key="13">
    <source>
        <dbReference type="EMBL" id="OAD62181.1"/>
    </source>
</evidence>
<feature type="domain" description="Tyrosine-protein phosphatase" evidence="11">
    <location>
        <begin position="266"/>
        <end position="532"/>
    </location>
</feature>
<dbReference type="Pfam" id="PF00102">
    <property type="entry name" value="Y_phosphatase"/>
    <property type="match status" value="1"/>
</dbReference>
<evidence type="ECO:0000256" key="6">
    <source>
        <dbReference type="ARBA" id="ARBA00022912"/>
    </source>
</evidence>
<evidence type="ECO:0000256" key="7">
    <source>
        <dbReference type="ARBA" id="ARBA00022999"/>
    </source>
</evidence>
<dbReference type="SUPFAM" id="SSF53335">
    <property type="entry name" value="S-adenosyl-L-methionine-dependent methyltransferases"/>
    <property type="match status" value="1"/>
</dbReference>
<dbReference type="GO" id="GO:0050839">
    <property type="term" value="F:cell adhesion molecule binding"/>
    <property type="evidence" value="ECO:0007669"/>
    <property type="project" value="TreeGrafter"/>
</dbReference>
<dbReference type="PRINTS" id="PR00700">
    <property type="entry name" value="PRTYPHPHTASE"/>
</dbReference>
<dbReference type="PRINTS" id="PR00401">
    <property type="entry name" value="SH2DOMAIN"/>
</dbReference>
<proteinExistence type="predicted"/>
<keyword evidence="5" id="KW-0378">Hydrolase</keyword>
<evidence type="ECO:0000259" key="10">
    <source>
        <dbReference type="PROSITE" id="PS50001"/>
    </source>
</evidence>
<dbReference type="InterPro" id="IPR029021">
    <property type="entry name" value="Prot-tyrosine_phosphatase-like"/>
</dbReference>
<keyword evidence="6" id="KW-0904">Protein phosphatase</keyword>
<dbReference type="AlphaFoldDB" id="A0A310SMB2"/>
<dbReference type="GO" id="GO:0009653">
    <property type="term" value="P:anatomical structure morphogenesis"/>
    <property type="evidence" value="ECO:0007669"/>
    <property type="project" value="UniProtKB-ARBA"/>
</dbReference>
<evidence type="ECO:0000256" key="9">
    <source>
        <dbReference type="PROSITE-ProRule" id="PRU00191"/>
    </source>
</evidence>
<dbReference type="InterPro" id="IPR000242">
    <property type="entry name" value="PTP_cat"/>
</dbReference>
<dbReference type="FunFam" id="3.30.505.10:FF:000018">
    <property type="entry name" value="Tyrosine-protein phosphatase non-receptor type"/>
    <property type="match status" value="1"/>
</dbReference>
<dbReference type="InterPro" id="IPR016130">
    <property type="entry name" value="Tyr_Pase_AS"/>
</dbReference>
<dbReference type="InterPro" id="IPR036860">
    <property type="entry name" value="SH2_dom_sf"/>
</dbReference>
<keyword evidence="14" id="KW-1185">Reference proteome</keyword>
<dbReference type="GO" id="GO:0048666">
    <property type="term" value="P:neuron development"/>
    <property type="evidence" value="ECO:0007669"/>
    <property type="project" value="UniProtKB-ARBA"/>
</dbReference>
<reference evidence="13 14" key="1">
    <citation type="submission" date="2015-07" db="EMBL/GenBank/DDBJ databases">
        <title>The genome of Eufriesea mexicana.</title>
        <authorList>
            <person name="Pan H."/>
            <person name="Kapheim K."/>
        </authorList>
    </citation>
    <scope>NUCLEOTIDE SEQUENCE [LARGE SCALE GENOMIC DNA]</scope>
    <source>
        <strain evidence="13">0111107269</strain>
        <tissue evidence="13">Whole body</tissue>
    </source>
</reference>
<gene>
    <name evidence="13" type="ORF">WN48_07435</name>
</gene>
<dbReference type="OrthoDB" id="8815311at2759"/>
<dbReference type="InterPro" id="IPR000387">
    <property type="entry name" value="Tyr_Pase_dom"/>
</dbReference>
<evidence type="ECO:0000256" key="4">
    <source>
        <dbReference type="ARBA" id="ARBA00022737"/>
    </source>
</evidence>
<comment type="subcellular location">
    <subcellularLocation>
        <location evidence="1">Cytoplasm</location>
    </subcellularLocation>
</comment>
<dbReference type="EC" id="3.1.3.48" evidence="2"/>
<dbReference type="PANTHER" id="PTHR46559:SF3">
    <property type="entry name" value="TYROSINE-PROTEIN PHOSPHATASE NON-RECEPTOR TYPE"/>
    <property type="match status" value="1"/>
</dbReference>
<dbReference type="Gene3D" id="3.90.190.10">
    <property type="entry name" value="Protein tyrosine phosphatase superfamily"/>
    <property type="match status" value="1"/>
</dbReference>
<dbReference type="GO" id="GO:0070374">
    <property type="term" value="P:positive regulation of ERK1 and ERK2 cascade"/>
    <property type="evidence" value="ECO:0007669"/>
    <property type="project" value="TreeGrafter"/>
</dbReference>
<evidence type="ECO:0000256" key="8">
    <source>
        <dbReference type="ARBA" id="ARBA00051722"/>
    </source>
</evidence>
<dbReference type="InterPro" id="IPR029063">
    <property type="entry name" value="SAM-dependent_MTases_sf"/>
</dbReference>
<comment type="catalytic activity">
    <reaction evidence="8">
        <text>O-phospho-L-tyrosyl-[protein] + H2O = L-tyrosyl-[protein] + phosphate</text>
        <dbReference type="Rhea" id="RHEA:10684"/>
        <dbReference type="Rhea" id="RHEA-COMP:10136"/>
        <dbReference type="Rhea" id="RHEA-COMP:20101"/>
        <dbReference type="ChEBI" id="CHEBI:15377"/>
        <dbReference type="ChEBI" id="CHEBI:43474"/>
        <dbReference type="ChEBI" id="CHEBI:46858"/>
        <dbReference type="ChEBI" id="CHEBI:61978"/>
        <dbReference type="EC" id="3.1.3.48"/>
    </reaction>
</comment>
<feature type="domain" description="SH2" evidence="10">
    <location>
        <begin position="32"/>
        <end position="128"/>
    </location>
</feature>
<feature type="domain" description="Tyrosine specific protein phosphatases" evidence="12">
    <location>
        <begin position="436"/>
        <end position="523"/>
    </location>
</feature>
<dbReference type="CDD" id="cd10340">
    <property type="entry name" value="SH2_N-SH2_SHP_like"/>
    <property type="match status" value="1"/>
</dbReference>
<dbReference type="Gene3D" id="3.40.50.150">
    <property type="entry name" value="Vaccinia Virus protein VP39"/>
    <property type="match status" value="1"/>
</dbReference>
<dbReference type="EMBL" id="KQ759883">
    <property type="protein sequence ID" value="OAD62181.1"/>
    <property type="molecule type" value="Genomic_DNA"/>
</dbReference>
<dbReference type="SMART" id="SM00252">
    <property type="entry name" value="SH2"/>
    <property type="match status" value="2"/>
</dbReference>
<dbReference type="PROSITE" id="PS00383">
    <property type="entry name" value="TYR_PHOSPHATASE_1"/>
    <property type="match status" value="1"/>
</dbReference>
<dbReference type="GO" id="GO:0004726">
    <property type="term" value="F:non-membrane spanning protein tyrosine phosphatase activity"/>
    <property type="evidence" value="ECO:0007669"/>
    <property type="project" value="TreeGrafter"/>
</dbReference>
<accession>A0A310SMB2</accession>
<dbReference type="SUPFAM" id="SSF52799">
    <property type="entry name" value="(Phosphotyrosine protein) phosphatases II"/>
    <property type="match status" value="1"/>
</dbReference>
<evidence type="ECO:0000259" key="12">
    <source>
        <dbReference type="PROSITE" id="PS50056"/>
    </source>
</evidence>
<dbReference type="CDD" id="cd09931">
    <property type="entry name" value="SH2_C-SH2_SHP_like"/>
    <property type="match status" value="1"/>
</dbReference>
<dbReference type="SMART" id="SM00404">
    <property type="entry name" value="PTPc_motif"/>
    <property type="match status" value="1"/>
</dbReference>
<evidence type="ECO:0000256" key="5">
    <source>
        <dbReference type="ARBA" id="ARBA00022801"/>
    </source>
</evidence>
<dbReference type="GO" id="GO:0030971">
    <property type="term" value="F:receptor tyrosine kinase binding"/>
    <property type="evidence" value="ECO:0007669"/>
    <property type="project" value="TreeGrafter"/>
</dbReference>
<dbReference type="PROSITE" id="PS50056">
    <property type="entry name" value="TYR_PHOSPHATASE_2"/>
    <property type="match status" value="1"/>
</dbReference>
<evidence type="ECO:0000313" key="14">
    <source>
        <dbReference type="Proteomes" id="UP000250275"/>
    </source>
</evidence>
<name>A0A310SMB2_9HYME</name>
<dbReference type="PROSITE" id="PS50055">
    <property type="entry name" value="TYR_PHOSPHATASE_PTP"/>
    <property type="match status" value="1"/>
</dbReference>
<sequence length="877" mass="99102">MCKACEISYPALSSINRINHLSTDYSAIYYKWFHPNISGLEAERLLMERGYDSSFLARPSSSNPGDFTLSVRRNGEVTHIKIQNTGDFYDLYAGEKFATLSELVQFYMENGGQLREKNGEIIELKYPLNCADPTTERWFHGHLSAKEAERLMLERGKNGSFLVRESQSKPGDFVLSDNKYDVGGGDKFDSLSDLIEHYKRNPMVETSGSVVHLRQPFNATRINASGIESRVRQLHKENGCSNGWLWNGATGSNESAAGRGKGKAGFWEEFESLQQLECRHLFSRKEGLRPENRAKNRYKNILPYGDGQTSGINTCSDGGSFNKCYIATQGCLPNTIQDFWHMVYQENTRVIVMTTKEMERGKNKCARYWPEEGEVTEYGGEWKVRALSRTSTADYTLREFLLHGSKPGFTESRLIYHYHFQAWPDHGVPSDPGCVLNFLHDVNARQESIAASLTSTGQTVLNIGPILVHCSAGIGRTGTFIVIDMILDQIKRHGLDCEIDIQRTIQRVRSQRSGMVQTEAQYKFVYLAVLHYIETVSQRIEAEQKSLHLGREYTNIRYKSETNVTNMGEIPVPTCTATTLSTSAHFTLPTAINSLRPNVTNFALPTSNVMYIFDRHTKLLQKERAAQAADVKLYDYIKDEVGYRLADRILDIKRNFKKALDLGCGRGYVSKHILAEHVEELILIDMSTNLVISSLSLHWINDLPGCFMNINKSLKNDGVFIGAISSLQLAELERDGGISAHISPFTDIRDVGSLLTRANFTMLTIDVDEIVIGYPSMFELMWDLKENNAIRNRKLRLNKDTVLAAATIYKELYGKIKDDGSPYVPATFQVIYLLGWKPDASQPKPLKRGSGQVSLKDLHKLDEIIKDTKKIKIDEDK</sequence>
<keyword evidence="7 9" id="KW-0727">SH2 domain</keyword>
<evidence type="ECO:0000256" key="2">
    <source>
        <dbReference type="ARBA" id="ARBA00013064"/>
    </source>
</evidence>
<dbReference type="SMART" id="SM00194">
    <property type="entry name" value="PTPc"/>
    <property type="match status" value="1"/>
</dbReference>
<dbReference type="Proteomes" id="UP000250275">
    <property type="component" value="Unassembled WGS sequence"/>
</dbReference>
<dbReference type="PANTHER" id="PTHR46559">
    <property type="entry name" value="TYROSINE-PROTEIN PHOSPHATASE NON-RECEPTOR TYPE 11"/>
    <property type="match status" value="1"/>
</dbReference>
<dbReference type="InterPro" id="IPR000980">
    <property type="entry name" value="SH2"/>
</dbReference>
<dbReference type="SUPFAM" id="SSF55550">
    <property type="entry name" value="SH2 domain"/>
    <property type="match status" value="2"/>
</dbReference>
<keyword evidence="3" id="KW-0963">Cytoplasm</keyword>
<evidence type="ECO:0000256" key="1">
    <source>
        <dbReference type="ARBA" id="ARBA00004496"/>
    </source>
</evidence>
<keyword evidence="4" id="KW-0677">Repeat</keyword>
<feature type="domain" description="SH2" evidence="10">
    <location>
        <begin position="138"/>
        <end position="217"/>
    </location>
</feature>
<organism evidence="13 14">
    <name type="scientific">Eufriesea mexicana</name>
    <dbReference type="NCBI Taxonomy" id="516756"/>
    <lineage>
        <taxon>Eukaryota</taxon>
        <taxon>Metazoa</taxon>
        <taxon>Ecdysozoa</taxon>
        <taxon>Arthropoda</taxon>
        <taxon>Hexapoda</taxon>
        <taxon>Insecta</taxon>
        <taxon>Pterygota</taxon>
        <taxon>Neoptera</taxon>
        <taxon>Endopterygota</taxon>
        <taxon>Hymenoptera</taxon>
        <taxon>Apocrita</taxon>
        <taxon>Aculeata</taxon>
        <taxon>Apoidea</taxon>
        <taxon>Anthophila</taxon>
        <taxon>Apidae</taxon>
        <taxon>Eufriesea</taxon>
    </lineage>
</organism>
<dbReference type="Gene3D" id="3.30.505.10">
    <property type="entry name" value="SH2 domain"/>
    <property type="match status" value="3"/>
</dbReference>
<dbReference type="PROSITE" id="PS50001">
    <property type="entry name" value="SH2"/>
    <property type="match status" value="2"/>
</dbReference>
<protein>
    <recommendedName>
        <fullName evidence="2">protein-tyrosine-phosphatase</fullName>
        <ecNumber evidence="2">3.1.3.48</ecNumber>
    </recommendedName>
</protein>
<dbReference type="InterPro" id="IPR003595">
    <property type="entry name" value="Tyr_Pase_cat"/>
</dbReference>
<keyword evidence="13" id="KW-0675">Receptor</keyword>
<evidence type="ECO:0000259" key="11">
    <source>
        <dbReference type="PROSITE" id="PS50055"/>
    </source>
</evidence>
<dbReference type="GO" id="GO:0005737">
    <property type="term" value="C:cytoplasm"/>
    <property type="evidence" value="ECO:0007669"/>
    <property type="project" value="UniProtKB-SubCell"/>
</dbReference>
<evidence type="ECO:0000256" key="3">
    <source>
        <dbReference type="ARBA" id="ARBA00022490"/>
    </source>
</evidence>
<dbReference type="Pfam" id="PF00017">
    <property type="entry name" value="SH2"/>
    <property type="match status" value="2"/>
</dbReference>